<dbReference type="Proteomes" id="UP000235392">
    <property type="component" value="Unassembled WGS sequence"/>
</dbReference>
<dbReference type="AlphaFoldDB" id="A0A2N5VFY2"/>
<proteinExistence type="predicted"/>
<feature type="region of interest" description="Disordered" evidence="1">
    <location>
        <begin position="126"/>
        <end position="148"/>
    </location>
</feature>
<feature type="region of interest" description="Disordered" evidence="1">
    <location>
        <begin position="1"/>
        <end position="21"/>
    </location>
</feature>
<dbReference type="EMBL" id="PGCI01000020">
    <property type="protein sequence ID" value="PLW48900.1"/>
    <property type="molecule type" value="Genomic_DNA"/>
</dbReference>
<name>A0A2N5VFY2_9BASI</name>
<gene>
    <name evidence="2" type="ORF">PCASD_02809</name>
</gene>
<accession>A0A2N5VFY2</accession>
<feature type="compositionally biased region" description="Polar residues" evidence="1">
    <location>
        <begin position="195"/>
        <end position="208"/>
    </location>
</feature>
<organism evidence="2 3">
    <name type="scientific">Puccinia coronata f. sp. avenae</name>
    <dbReference type="NCBI Taxonomy" id="200324"/>
    <lineage>
        <taxon>Eukaryota</taxon>
        <taxon>Fungi</taxon>
        <taxon>Dikarya</taxon>
        <taxon>Basidiomycota</taxon>
        <taxon>Pucciniomycotina</taxon>
        <taxon>Pucciniomycetes</taxon>
        <taxon>Pucciniales</taxon>
        <taxon>Pucciniaceae</taxon>
        <taxon>Puccinia</taxon>
    </lineage>
</organism>
<sequence length="278" mass="30797">MSVSLDYHQSKLRHQVSSTDAAKPLRLSTSPWSSASSASSSILFSVPETEALLISSSSLAPPRPPRNPLRPTYNPDHDDALKLKQKITPCNSSNDEFGRSDTRIAPLTSKHRKRLSFNSLLSVLTNPSDHSHSQSAPLDPSPRSARDEMTLSRKGYSINEQRKTHCCCSSSQLPSFSTSFPIPSGTARRPMRVHPSNSPILSPTNTGTHSTSGWFTKLLTKKIRLLSGNKNSSNNSREAELASTKENDIRYYSSFFSIGLKSKLHSAIFLKNNLYHWN</sequence>
<reference evidence="2 3" key="1">
    <citation type="submission" date="2017-11" db="EMBL/GenBank/DDBJ databases">
        <title>De novo assembly and phasing of dikaryotic genomes from two isolates of Puccinia coronata f. sp. avenae, the causal agent of oat crown rust.</title>
        <authorList>
            <person name="Miller M.E."/>
            <person name="Zhang Y."/>
            <person name="Omidvar V."/>
            <person name="Sperschneider J."/>
            <person name="Schwessinger B."/>
            <person name="Raley C."/>
            <person name="Palmer J.M."/>
            <person name="Garnica D."/>
            <person name="Upadhyaya N."/>
            <person name="Rathjen J."/>
            <person name="Taylor J.M."/>
            <person name="Park R.F."/>
            <person name="Dodds P.N."/>
            <person name="Hirsch C.D."/>
            <person name="Kianian S.F."/>
            <person name="Figueroa M."/>
        </authorList>
    </citation>
    <scope>NUCLEOTIDE SEQUENCE [LARGE SCALE GENOMIC DNA]</scope>
    <source>
        <strain evidence="2">12SD80</strain>
    </source>
</reference>
<evidence type="ECO:0000313" key="3">
    <source>
        <dbReference type="Proteomes" id="UP000235392"/>
    </source>
</evidence>
<comment type="caution">
    <text evidence="2">The sequence shown here is derived from an EMBL/GenBank/DDBJ whole genome shotgun (WGS) entry which is preliminary data.</text>
</comment>
<feature type="compositionally biased region" description="Polar residues" evidence="1">
    <location>
        <begin position="126"/>
        <end position="136"/>
    </location>
</feature>
<evidence type="ECO:0000313" key="2">
    <source>
        <dbReference type="EMBL" id="PLW48900.1"/>
    </source>
</evidence>
<feature type="region of interest" description="Disordered" evidence="1">
    <location>
        <begin position="188"/>
        <end position="208"/>
    </location>
</feature>
<evidence type="ECO:0000256" key="1">
    <source>
        <dbReference type="SAM" id="MobiDB-lite"/>
    </source>
</evidence>
<protein>
    <submittedName>
        <fullName evidence="2">Uncharacterized protein</fullName>
    </submittedName>
</protein>